<protein>
    <submittedName>
        <fullName evidence="2">Uncharacterized protein</fullName>
    </submittedName>
</protein>
<name>A0AAP0KMM3_9MAGN</name>
<feature type="region of interest" description="Disordered" evidence="1">
    <location>
        <begin position="66"/>
        <end position="100"/>
    </location>
</feature>
<gene>
    <name evidence="2" type="ORF">Sjap_001500</name>
</gene>
<proteinExistence type="predicted"/>
<feature type="compositionally biased region" description="Basic and acidic residues" evidence="1">
    <location>
        <begin position="66"/>
        <end position="84"/>
    </location>
</feature>
<accession>A0AAP0KMM3</accession>
<evidence type="ECO:0000313" key="2">
    <source>
        <dbReference type="EMBL" id="KAK9154020.1"/>
    </source>
</evidence>
<reference evidence="2 3" key="1">
    <citation type="submission" date="2024-01" db="EMBL/GenBank/DDBJ databases">
        <title>Genome assemblies of Stephania.</title>
        <authorList>
            <person name="Yang L."/>
        </authorList>
    </citation>
    <scope>NUCLEOTIDE SEQUENCE [LARGE SCALE GENOMIC DNA]</scope>
    <source>
        <strain evidence="2">QJT</strain>
        <tissue evidence="2">Leaf</tissue>
    </source>
</reference>
<dbReference type="AlphaFoldDB" id="A0AAP0KMM3"/>
<dbReference type="Proteomes" id="UP001417504">
    <property type="component" value="Unassembled WGS sequence"/>
</dbReference>
<evidence type="ECO:0000313" key="3">
    <source>
        <dbReference type="Proteomes" id="UP001417504"/>
    </source>
</evidence>
<sequence>MEDYSLTRQSLDEVHVDDDNNNNINNGEKGDELGSKASSGGVINTLISNLVTPLKEGYLKEPMKAQEEELQGNDEHGKTDDEVSRNQGSDQAERGIGGGGGNINNFITRYFNQNEAHNEVNEKLEETKEGSGAAGDHHLNSGGGIINNLVSSLPVSLPENVTPAPEEASILIHSIIHD</sequence>
<comment type="caution">
    <text evidence="2">The sequence shown here is derived from an EMBL/GenBank/DDBJ whole genome shotgun (WGS) entry which is preliminary data.</text>
</comment>
<feature type="region of interest" description="Disordered" evidence="1">
    <location>
        <begin position="1"/>
        <end position="40"/>
    </location>
</feature>
<organism evidence="2 3">
    <name type="scientific">Stephania japonica</name>
    <dbReference type="NCBI Taxonomy" id="461633"/>
    <lineage>
        <taxon>Eukaryota</taxon>
        <taxon>Viridiplantae</taxon>
        <taxon>Streptophyta</taxon>
        <taxon>Embryophyta</taxon>
        <taxon>Tracheophyta</taxon>
        <taxon>Spermatophyta</taxon>
        <taxon>Magnoliopsida</taxon>
        <taxon>Ranunculales</taxon>
        <taxon>Menispermaceae</taxon>
        <taxon>Menispermoideae</taxon>
        <taxon>Cissampelideae</taxon>
        <taxon>Stephania</taxon>
    </lineage>
</organism>
<keyword evidence="3" id="KW-1185">Reference proteome</keyword>
<dbReference type="EMBL" id="JBBNAE010000001">
    <property type="protein sequence ID" value="KAK9154020.1"/>
    <property type="molecule type" value="Genomic_DNA"/>
</dbReference>
<evidence type="ECO:0000256" key="1">
    <source>
        <dbReference type="SAM" id="MobiDB-lite"/>
    </source>
</evidence>